<organism evidence="1 2">
    <name type="scientific">Methylocystis bryophila</name>
    <dbReference type="NCBI Taxonomy" id="655015"/>
    <lineage>
        <taxon>Bacteria</taxon>
        <taxon>Pseudomonadati</taxon>
        <taxon>Pseudomonadota</taxon>
        <taxon>Alphaproteobacteria</taxon>
        <taxon>Hyphomicrobiales</taxon>
        <taxon>Methylocystaceae</taxon>
        <taxon>Methylocystis</taxon>
    </lineage>
</organism>
<proteinExistence type="predicted"/>
<name>A0A1W6MUA3_9HYPH</name>
<dbReference type="OrthoDB" id="152349at2"/>
<dbReference type="EMBL" id="CP019948">
    <property type="protein sequence ID" value="ARN81188.1"/>
    <property type="molecule type" value="Genomic_DNA"/>
</dbReference>
<evidence type="ECO:0000313" key="1">
    <source>
        <dbReference type="EMBL" id="ARN81188.1"/>
    </source>
</evidence>
<dbReference type="AlphaFoldDB" id="A0A1W6MUA3"/>
<accession>A0A1W6MUA3</accession>
<sequence length="213" mass="23509">MGERARGNWAAKLQRFATAAPERESDRCELCGAPVMAEHAHLLDVAHRQLRCACEACVRALGESAGFRRLRPDTEHLSDFELSDGVWEGLQLPIDLVFFYQSTADGGPVALYPGPAGAMTSALSRDAWARLMEANPRLGEFSPDVEALLINRTKGSRRYYRVSIDRCYALVGIIRSEWKGLSGGSEVWGSIERFFATLDAPPVSDRQRSAIHG</sequence>
<dbReference type="STRING" id="655015.B1812_08945"/>
<evidence type="ECO:0000313" key="2">
    <source>
        <dbReference type="Proteomes" id="UP000193978"/>
    </source>
</evidence>
<dbReference type="Pfam" id="PF19372">
    <property type="entry name" value="DUF5947"/>
    <property type="match status" value="1"/>
</dbReference>
<keyword evidence="2" id="KW-1185">Reference proteome</keyword>
<gene>
    <name evidence="1" type="ORF">B1812_08945</name>
</gene>
<dbReference type="RefSeq" id="WP_085771276.1">
    <property type="nucleotide sequence ID" value="NZ_AP027149.1"/>
</dbReference>
<dbReference type="InterPro" id="IPR045991">
    <property type="entry name" value="DUF5947"/>
</dbReference>
<dbReference type="Proteomes" id="UP000193978">
    <property type="component" value="Chromosome"/>
</dbReference>
<reference evidence="1 2" key="1">
    <citation type="submission" date="2017-02" db="EMBL/GenBank/DDBJ databases">
        <authorList>
            <person name="Peterson S.W."/>
        </authorList>
    </citation>
    <scope>NUCLEOTIDE SEQUENCE [LARGE SCALE GENOMIC DNA]</scope>
    <source>
        <strain evidence="1 2">S285</strain>
    </source>
</reference>
<protein>
    <submittedName>
        <fullName evidence="1">Uncharacterized protein</fullName>
    </submittedName>
</protein>
<dbReference type="KEGG" id="mbry:B1812_08945"/>